<feature type="region of interest" description="Disordered" evidence="2">
    <location>
        <begin position="408"/>
        <end position="473"/>
    </location>
</feature>
<organism evidence="5 6">
    <name type="scientific">Oikeobacillus pervagus</name>
    <dbReference type="NCBI Taxonomy" id="1325931"/>
    <lineage>
        <taxon>Bacteria</taxon>
        <taxon>Bacillati</taxon>
        <taxon>Bacillota</taxon>
        <taxon>Bacilli</taxon>
        <taxon>Bacillales</taxon>
        <taxon>Bacillaceae</taxon>
        <taxon>Oikeobacillus</taxon>
    </lineage>
</organism>
<feature type="compositionally biased region" description="Basic and acidic residues" evidence="2">
    <location>
        <begin position="423"/>
        <end position="436"/>
    </location>
</feature>
<dbReference type="Pfam" id="PF07261">
    <property type="entry name" value="DnaB_2"/>
    <property type="match status" value="1"/>
</dbReference>
<dbReference type="InterPro" id="IPR058660">
    <property type="entry name" value="WHD_DnaB"/>
</dbReference>
<comment type="caution">
    <text evidence="5">The sequence shown here is derived from an EMBL/GenBank/DDBJ whole genome shotgun (WGS) entry which is preliminary data.</text>
</comment>
<dbReference type="InterPro" id="IPR034829">
    <property type="entry name" value="DnaD-like_sf"/>
</dbReference>
<dbReference type="Gene3D" id="1.10.10.630">
    <property type="entry name" value="DnaD domain-like"/>
    <property type="match status" value="1"/>
</dbReference>
<evidence type="ECO:0000256" key="1">
    <source>
        <dbReference type="ARBA" id="ARBA00093462"/>
    </source>
</evidence>
<name>A0AAJ1T2G6_9BACI</name>
<evidence type="ECO:0000259" key="4">
    <source>
        <dbReference type="Pfam" id="PF25888"/>
    </source>
</evidence>
<dbReference type="InterPro" id="IPR006343">
    <property type="entry name" value="DnaB/C_C"/>
</dbReference>
<comment type="similarity">
    <text evidence="1">Belongs to the DnaB/DnaD family.</text>
</comment>
<keyword evidence="6" id="KW-1185">Reference proteome</keyword>
<evidence type="ECO:0000256" key="2">
    <source>
        <dbReference type="SAM" id="MobiDB-lite"/>
    </source>
</evidence>
<dbReference type="Pfam" id="PF25888">
    <property type="entry name" value="WHD_DnaB"/>
    <property type="match status" value="1"/>
</dbReference>
<dbReference type="EMBL" id="JAUSUC010000020">
    <property type="protein sequence ID" value="MDQ0215471.1"/>
    <property type="molecule type" value="Genomic_DNA"/>
</dbReference>
<evidence type="ECO:0000259" key="3">
    <source>
        <dbReference type="Pfam" id="PF07261"/>
    </source>
</evidence>
<feature type="domain" description="DnaB/C C-terminal" evidence="3">
    <location>
        <begin position="332"/>
        <end position="394"/>
    </location>
</feature>
<feature type="domain" description="Replicative helicase loading/DNA remodeling protein DnaB N-terminal winged helix" evidence="4">
    <location>
        <begin position="14"/>
        <end position="259"/>
    </location>
</feature>
<sequence length="473" mass="55426">MKGKILMKMFWNEIQPADQYVVRANGILNESDRKIITFLYQPLIGSTCFSLYMTLWAEVEENRLYSQASTHYHLMNFLDRNLQEIFQERLNLEGIGLLKTYMRKQGDLRQFIYELQPPLSPAQFFNDGMLNIFLYRKIGHAHFTRLKHFFSDEWIDHEVYQDITKSFQEVFSSSEQTIDYEALSGSKTMDGKEFIDRKESAGLPLSDQFDFDLLQSGLASTMIPKNVLTPAVKETIVKLSHLYGINELNMKNIILTSVDEHDRIDIEVLRKSARDWFQLETGKDLPKLVHLSSLTTSHDEKKKEPLTKEEQLIQYLEETSPRQVLTDISEAMPSNADMQAVEEVMFQQNLPPGVVNVLIQYVMLKTDMKLSKAYMEKIASHWSRKKIRTVKGAMDLAKKEHRNYLDWANKKQENNKKSRKKAIRTEKLPDWFHEDQQETTVNQQKEVDHNFEEEKRQLQEQLRKRSNPGGETN</sequence>
<accession>A0AAJ1T2G6</accession>
<protein>
    <submittedName>
        <fullName evidence="5">Replication initiation and membrane attachment protein</fullName>
    </submittedName>
</protein>
<gene>
    <name evidence="5" type="ORF">J2S13_001888</name>
</gene>
<proteinExistence type="inferred from homology"/>
<evidence type="ECO:0000313" key="5">
    <source>
        <dbReference type="EMBL" id="MDQ0215471.1"/>
    </source>
</evidence>
<feature type="compositionally biased region" description="Basic and acidic residues" evidence="2">
    <location>
        <begin position="445"/>
        <end position="463"/>
    </location>
</feature>
<dbReference type="AlphaFoldDB" id="A0AAJ1T2G6"/>
<reference evidence="5" key="1">
    <citation type="submission" date="2023-07" db="EMBL/GenBank/DDBJ databases">
        <title>Genomic Encyclopedia of Type Strains, Phase IV (KMG-IV): sequencing the most valuable type-strain genomes for metagenomic binning, comparative biology and taxonomic classification.</title>
        <authorList>
            <person name="Goeker M."/>
        </authorList>
    </citation>
    <scope>NUCLEOTIDE SEQUENCE</scope>
    <source>
        <strain evidence="5">DSM 23947</strain>
    </source>
</reference>
<evidence type="ECO:0000313" key="6">
    <source>
        <dbReference type="Proteomes" id="UP001237207"/>
    </source>
</evidence>
<dbReference type="Proteomes" id="UP001237207">
    <property type="component" value="Unassembled WGS sequence"/>
</dbReference>